<dbReference type="InterPro" id="IPR019734">
    <property type="entry name" value="TPR_rpt"/>
</dbReference>
<keyword evidence="3" id="KW-1185">Reference proteome</keyword>
<dbReference type="SMART" id="SM00028">
    <property type="entry name" value="TPR"/>
    <property type="match status" value="3"/>
</dbReference>
<feature type="repeat" description="TPR" evidence="1">
    <location>
        <begin position="116"/>
        <end position="149"/>
    </location>
</feature>
<dbReference type="PROSITE" id="PS50005">
    <property type="entry name" value="TPR"/>
    <property type="match status" value="2"/>
</dbReference>
<protein>
    <submittedName>
        <fullName evidence="2">Tetratricopeptide repeat protein</fullName>
    </submittedName>
</protein>
<dbReference type="InterPro" id="IPR011990">
    <property type="entry name" value="TPR-like_helical_dom_sf"/>
</dbReference>
<accession>A0A7C9IKL8</accession>
<dbReference type="SUPFAM" id="SSF48452">
    <property type="entry name" value="TPR-like"/>
    <property type="match status" value="1"/>
</dbReference>
<gene>
    <name evidence="2" type="ORF">GTA51_08020</name>
</gene>
<dbReference type="PANTHER" id="PTHR12558">
    <property type="entry name" value="CELL DIVISION CYCLE 16,23,27"/>
    <property type="match status" value="1"/>
</dbReference>
<sequence>MSQDNRISGIFSMKTTLKVGFGGTKHAALSETYWFVKETGDDAFEVQSLDMDFKRQGKPFVIDRAHLFEDYHLEPDLSYRLLSQPLLVGDHYRATAKPANAEQEYLKIKRIDEDNIRANFGLGLVYLTMDKTEKATYIFDRLVRLEEAFEPRHKHLFNEFGISLRKKRLFDEALKYYFRARELSSDDDHLLLNIARVYYEQKRLPEAEAMAREALALNPDLAEAKRLLQHIWDTPLRNDSLPPLQL</sequence>
<reference evidence="2 3" key="1">
    <citation type="submission" date="2020-01" db="EMBL/GenBank/DDBJ databases">
        <title>Genome sequence of Desulfovibrio aerotolerans DSM 16695(T).</title>
        <authorList>
            <person name="Karnachuk O."/>
            <person name="Avakyan M."/>
            <person name="Mardanov A."/>
            <person name="Kadnikov V."/>
            <person name="Ravin N."/>
        </authorList>
    </citation>
    <scope>NUCLEOTIDE SEQUENCE [LARGE SCALE GENOMIC DNA]</scope>
    <source>
        <strain evidence="2 3">DSM 16695</strain>
    </source>
</reference>
<dbReference type="RefSeq" id="WP_160960129.1">
    <property type="nucleotide sequence ID" value="NZ_WVUD01000010.1"/>
</dbReference>
<dbReference type="Pfam" id="PF13424">
    <property type="entry name" value="TPR_12"/>
    <property type="match status" value="1"/>
</dbReference>
<evidence type="ECO:0000256" key="1">
    <source>
        <dbReference type="PROSITE-ProRule" id="PRU00339"/>
    </source>
</evidence>
<evidence type="ECO:0000313" key="2">
    <source>
        <dbReference type="EMBL" id="MYL83081.1"/>
    </source>
</evidence>
<comment type="caution">
    <text evidence="2">The sequence shown here is derived from an EMBL/GenBank/DDBJ whole genome shotgun (WGS) entry which is preliminary data.</text>
</comment>
<dbReference type="Gene3D" id="1.25.40.10">
    <property type="entry name" value="Tetratricopeptide repeat domain"/>
    <property type="match status" value="1"/>
</dbReference>
<dbReference type="EMBL" id="WVUD01000010">
    <property type="protein sequence ID" value="MYL83081.1"/>
    <property type="molecule type" value="Genomic_DNA"/>
</dbReference>
<dbReference type="Proteomes" id="UP000482487">
    <property type="component" value="Unassembled WGS sequence"/>
</dbReference>
<name>A0A7C9IKL8_9BACT</name>
<dbReference type="OrthoDB" id="5469953at2"/>
<dbReference type="AlphaFoldDB" id="A0A7C9IKL8"/>
<evidence type="ECO:0000313" key="3">
    <source>
        <dbReference type="Proteomes" id="UP000482487"/>
    </source>
</evidence>
<dbReference type="PANTHER" id="PTHR12558:SF13">
    <property type="entry name" value="CELL DIVISION CYCLE PROTEIN 27 HOMOLOG"/>
    <property type="match status" value="1"/>
</dbReference>
<proteinExistence type="predicted"/>
<organism evidence="2 3">
    <name type="scientific">Solidesulfovibrio aerotolerans</name>
    <dbReference type="NCBI Taxonomy" id="295255"/>
    <lineage>
        <taxon>Bacteria</taxon>
        <taxon>Pseudomonadati</taxon>
        <taxon>Thermodesulfobacteriota</taxon>
        <taxon>Desulfovibrionia</taxon>
        <taxon>Desulfovibrionales</taxon>
        <taxon>Desulfovibrionaceae</taxon>
        <taxon>Solidesulfovibrio</taxon>
    </lineage>
</organism>
<feature type="repeat" description="TPR" evidence="1">
    <location>
        <begin position="188"/>
        <end position="221"/>
    </location>
</feature>
<keyword evidence="1" id="KW-0802">TPR repeat</keyword>